<dbReference type="Proteomes" id="UP000193689">
    <property type="component" value="Unassembled WGS sequence"/>
</dbReference>
<dbReference type="SUPFAM" id="SSF56112">
    <property type="entry name" value="Protein kinase-like (PK-like)"/>
    <property type="match status" value="1"/>
</dbReference>
<dbReference type="InterPro" id="IPR016477">
    <property type="entry name" value="Fructo-/Ketosamine-3-kinase"/>
</dbReference>
<dbReference type="InterPro" id="IPR011009">
    <property type="entry name" value="Kinase-like_dom_sf"/>
</dbReference>
<evidence type="ECO:0000256" key="1">
    <source>
        <dbReference type="ARBA" id="ARBA00011961"/>
    </source>
</evidence>
<comment type="caution">
    <text evidence="3">The sequence shown here is derived from an EMBL/GenBank/DDBJ whole genome shotgun (WGS) entry which is preliminary data.</text>
</comment>
<dbReference type="OrthoDB" id="5772781at2759"/>
<dbReference type="EMBL" id="MCFJ01000001">
    <property type="protein sequence ID" value="ORY71911.1"/>
    <property type="molecule type" value="Genomic_DNA"/>
</dbReference>
<evidence type="ECO:0000256" key="2">
    <source>
        <dbReference type="ARBA" id="ARBA00048655"/>
    </source>
</evidence>
<dbReference type="AlphaFoldDB" id="A0A1Y2EK41"/>
<dbReference type="Gene3D" id="3.90.1200.10">
    <property type="match status" value="1"/>
</dbReference>
<dbReference type="Pfam" id="PF03881">
    <property type="entry name" value="Fructosamin_kin"/>
    <property type="match status" value="1"/>
</dbReference>
<keyword evidence="3" id="KW-0418">Kinase</keyword>
<keyword evidence="3" id="KW-0808">Transferase</keyword>
<organism evidence="3 4">
    <name type="scientific">Pseudomassariella vexata</name>
    <dbReference type="NCBI Taxonomy" id="1141098"/>
    <lineage>
        <taxon>Eukaryota</taxon>
        <taxon>Fungi</taxon>
        <taxon>Dikarya</taxon>
        <taxon>Ascomycota</taxon>
        <taxon>Pezizomycotina</taxon>
        <taxon>Sordariomycetes</taxon>
        <taxon>Xylariomycetidae</taxon>
        <taxon>Amphisphaeriales</taxon>
        <taxon>Pseudomassariaceae</taxon>
        <taxon>Pseudomassariella</taxon>
    </lineage>
</organism>
<evidence type="ECO:0000313" key="4">
    <source>
        <dbReference type="Proteomes" id="UP000193689"/>
    </source>
</evidence>
<dbReference type="InParanoid" id="A0A1Y2EK41"/>
<dbReference type="GeneID" id="63770521"/>
<proteinExistence type="predicted"/>
<dbReference type="EC" id="2.7.1.172" evidence="1"/>
<dbReference type="PANTHER" id="PTHR12149">
    <property type="entry name" value="FRUCTOSAMINE 3 KINASE-RELATED PROTEIN"/>
    <property type="match status" value="1"/>
</dbReference>
<protein>
    <recommendedName>
        <fullName evidence="1">protein-ribulosamine 3-kinase</fullName>
        <ecNumber evidence="1">2.7.1.172</ecNumber>
    </recommendedName>
</protein>
<name>A0A1Y2EK41_9PEZI</name>
<sequence length="228" mass="26361">MPEMVAEPIAWGIYQEEPNTYFFLCRFYEMSEGIPDVSDFPALVAEMHKRGAATSGRFGFPHITYSGRNPQYFPLSKTWEKCFSKGLSGLFDIEEETHGPEEEMRALREGLMTKVIPCLLRPMESEGRNLTPRLVHGDLWDGNASVDVTTGCPMIFDGVLLYAHNEYDLAPWWAPRHKMTDKYIAEYLKHFPVTEPAEDFRDRGILYRLRFDLHASSLYPETLRRRGL</sequence>
<dbReference type="RefSeq" id="XP_040721503.1">
    <property type="nucleotide sequence ID" value="XM_040854309.1"/>
</dbReference>
<gene>
    <name evidence="3" type="ORF">BCR38DRAFT_22989</name>
</gene>
<dbReference type="GO" id="GO:0102193">
    <property type="term" value="F:protein-ribulosamine 3-kinase activity"/>
    <property type="evidence" value="ECO:0007669"/>
    <property type="project" value="UniProtKB-EC"/>
</dbReference>
<keyword evidence="4" id="KW-1185">Reference proteome</keyword>
<reference evidence="3 4" key="1">
    <citation type="submission" date="2016-07" db="EMBL/GenBank/DDBJ databases">
        <title>Pervasive Adenine N6-methylation of Active Genes in Fungi.</title>
        <authorList>
            <consortium name="DOE Joint Genome Institute"/>
            <person name="Mondo S.J."/>
            <person name="Dannebaum R.O."/>
            <person name="Kuo R.C."/>
            <person name="Labutti K."/>
            <person name="Haridas S."/>
            <person name="Kuo A."/>
            <person name="Salamov A."/>
            <person name="Ahrendt S.R."/>
            <person name="Lipzen A."/>
            <person name="Sullivan W."/>
            <person name="Andreopoulos W.B."/>
            <person name="Clum A."/>
            <person name="Lindquist E."/>
            <person name="Daum C."/>
            <person name="Ramamoorthy G.K."/>
            <person name="Gryganskyi A."/>
            <person name="Culley D."/>
            <person name="Magnuson J.K."/>
            <person name="James T.Y."/>
            <person name="O'Malley M.A."/>
            <person name="Stajich J.E."/>
            <person name="Spatafora J.W."/>
            <person name="Visel A."/>
            <person name="Grigoriev I.V."/>
        </authorList>
    </citation>
    <scope>NUCLEOTIDE SEQUENCE [LARGE SCALE GENOMIC DNA]</scope>
    <source>
        <strain evidence="3 4">CBS 129021</strain>
    </source>
</reference>
<dbReference type="PANTHER" id="PTHR12149:SF8">
    <property type="entry name" value="PROTEIN-RIBULOSAMINE 3-KINASE"/>
    <property type="match status" value="1"/>
</dbReference>
<evidence type="ECO:0000313" key="3">
    <source>
        <dbReference type="EMBL" id="ORY71911.1"/>
    </source>
</evidence>
<dbReference type="GO" id="GO:0016301">
    <property type="term" value="F:kinase activity"/>
    <property type="evidence" value="ECO:0007669"/>
    <property type="project" value="UniProtKB-KW"/>
</dbReference>
<accession>A0A1Y2EK41</accession>
<comment type="catalytic activity">
    <reaction evidence="2">
        <text>N(6)-D-ribulosyl-L-lysyl-[protein] + ATP = N(6)-(3-O-phospho-D-ribulosyl)-L-lysyl-[protein] + ADP + H(+)</text>
        <dbReference type="Rhea" id="RHEA:48432"/>
        <dbReference type="Rhea" id="RHEA-COMP:12103"/>
        <dbReference type="Rhea" id="RHEA-COMP:12104"/>
        <dbReference type="ChEBI" id="CHEBI:15378"/>
        <dbReference type="ChEBI" id="CHEBI:30616"/>
        <dbReference type="ChEBI" id="CHEBI:90418"/>
        <dbReference type="ChEBI" id="CHEBI:90420"/>
        <dbReference type="ChEBI" id="CHEBI:456216"/>
        <dbReference type="EC" id="2.7.1.172"/>
    </reaction>
    <physiologicalReaction direction="left-to-right" evidence="2">
        <dbReference type="Rhea" id="RHEA:48433"/>
    </physiologicalReaction>
</comment>